<dbReference type="GO" id="GO:0005524">
    <property type="term" value="F:ATP binding"/>
    <property type="evidence" value="ECO:0007669"/>
    <property type="project" value="InterPro"/>
</dbReference>
<protein>
    <submittedName>
        <fullName evidence="8">Cytidylate kinase</fullName>
    </submittedName>
</protein>
<reference evidence="8" key="1">
    <citation type="journal article" date="2020" name="Stud. Mycol.">
        <title>101 Dothideomycetes genomes: a test case for predicting lifestyles and emergence of pathogens.</title>
        <authorList>
            <person name="Haridas S."/>
            <person name="Albert R."/>
            <person name="Binder M."/>
            <person name="Bloem J."/>
            <person name="Labutti K."/>
            <person name="Salamov A."/>
            <person name="Andreopoulos B."/>
            <person name="Baker S."/>
            <person name="Barry K."/>
            <person name="Bills G."/>
            <person name="Bluhm B."/>
            <person name="Cannon C."/>
            <person name="Castanera R."/>
            <person name="Culley D."/>
            <person name="Daum C."/>
            <person name="Ezra D."/>
            <person name="Gonzalez J."/>
            <person name="Henrissat B."/>
            <person name="Kuo A."/>
            <person name="Liang C."/>
            <person name="Lipzen A."/>
            <person name="Lutzoni F."/>
            <person name="Magnuson J."/>
            <person name="Mondo S."/>
            <person name="Nolan M."/>
            <person name="Ohm R."/>
            <person name="Pangilinan J."/>
            <person name="Park H.-J."/>
            <person name="Ramirez L."/>
            <person name="Alfaro M."/>
            <person name="Sun H."/>
            <person name="Tritt A."/>
            <person name="Yoshinaga Y."/>
            <person name="Zwiers L.-H."/>
            <person name="Turgeon B."/>
            <person name="Goodwin S."/>
            <person name="Spatafora J."/>
            <person name="Crous P."/>
            <person name="Grigoriev I."/>
        </authorList>
    </citation>
    <scope>NUCLEOTIDE SEQUENCE</scope>
    <source>
        <strain evidence="8">CBS 122368</strain>
    </source>
</reference>
<dbReference type="InterPro" id="IPR033690">
    <property type="entry name" value="Adenylat_kinase_CS"/>
</dbReference>
<dbReference type="RefSeq" id="XP_033676659.1">
    <property type="nucleotide sequence ID" value="XM_033825288.1"/>
</dbReference>
<dbReference type="EMBL" id="ML987210">
    <property type="protein sequence ID" value="KAF2241655.1"/>
    <property type="molecule type" value="Genomic_DNA"/>
</dbReference>
<dbReference type="Gene3D" id="1.10.3210.10">
    <property type="entry name" value="Hypothetical protein af1432"/>
    <property type="match status" value="1"/>
</dbReference>
<gene>
    <name evidence="8" type="ORF">BU26DRAFT_468314</name>
</gene>
<dbReference type="PANTHER" id="PTHR11845:SF13">
    <property type="entry name" value="5'-DEOXYNUCLEOTIDASE HDDC2"/>
    <property type="match status" value="1"/>
</dbReference>
<dbReference type="GO" id="GO:0046872">
    <property type="term" value="F:metal ion binding"/>
    <property type="evidence" value="ECO:0007669"/>
    <property type="project" value="UniProtKB-KW"/>
</dbReference>
<dbReference type="CDD" id="cd01428">
    <property type="entry name" value="ADK"/>
    <property type="match status" value="1"/>
</dbReference>
<evidence type="ECO:0000256" key="2">
    <source>
        <dbReference type="ARBA" id="ARBA00022723"/>
    </source>
</evidence>
<feature type="domain" description="HD" evidence="7">
    <location>
        <begin position="11"/>
        <end position="164"/>
    </location>
</feature>
<sequence length="382" mass="43172">MAAEFFFLELIENLKNTLRRGWDLRDVPNPESVSDHMYRMAIMCLMANGFDDRTRTKAVYMALIHDMGEALVGDIAPADGISRERKFVREEMAFKFLACTLRSSHPAFANSMTDLWYEYEEGKSDAAVLVRQIDKLECMHQAVIYEERDGIDMSEFMKLKEAVTLTELQPLLDACLQKHEEVAARKEVGLFVIFVSGGPGVGKGTNCTRLAEEFDLHHISVGDLLREEAKRPISPYRDFIPESIEKSVLLPAQLTTQLLSKEISNARAQGKHGFLLDGFPRSVAQAVDFEVKVCNSHATLALDCSEAELRRRLQLRSISSGRVDDNPDSIIRRLHTFNENNAEVLRYLQTRGPLHKVEACGSINEVYISVRSKVQIILSTFT</sequence>
<keyword evidence="3" id="KW-0547">Nucleotide-binding</keyword>
<keyword evidence="2" id="KW-0479">Metal-binding</keyword>
<dbReference type="InterPro" id="IPR006674">
    <property type="entry name" value="HD_domain"/>
</dbReference>
<evidence type="ECO:0000256" key="5">
    <source>
        <dbReference type="ARBA" id="ARBA00022801"/>
    </source>
</evidence>
<organism evidence="8 9">
    <name type="scientific">Trematosphaeria pertusa</name>
    <dbReference type="NCBI Taxonomy" id="390896"/>
    <lineage>
        <taxon>Eukaryota</taxon>
        <taxon>Fungi</taxon>
        <taxon>Dikarya</taxon>
        <taxon>Ascomycota</taxon>
        <taxon>Pezizomycotina</taxon>
        <taxon>Dothideomycetes</taxon>
        <taxon>Pleosporomycetidae</taxon>
        <taxon>Pleosporales</taxon>
        <taxon>Massarineae</taxon>
        <taxon>Trematosphaeriaceae</taxon>
        <taxon>Trematosphaeria</taxon>
    </lineage>
</organism>
<keyword evidence="5" id="KW-0378">Hydrolase</keyword>
<evidence type="ECO:0000259" key="7">
    <source>
        <dbReference type="Pfam" id="PF13023"/>
    </source>
</evidence>
<dbReference type="InterPro" id="IPR000850">
    <property type="entry name" value="Adenylat/UMP-CMP_kin"/>
</dbReference>
<evidence type="ECO:0000256" key="1">
    <source>
        <dbReference type="ARBA" id="ARBA00022679"/>
    </source>
</evidence>
<comment type="similarity">
    <text evidence="6">Belongs to the adenylate kinase family.</text>
</comment>
<dbReference type="InterPro" id="IPR027417">
    <property type="entry name" value="P-loop_NTPase"/>
</dbReference>
<dbReference type="PANTHER" id="PTHR11845">
    <property type="entry name" value="5'-DEOXYNUCLEOTIDASE HDDC2"/>
    <property type="match status" value="1"/>
</dbReference>
<proteinExistence type="inferred from homology"/>
<dbReference type="Gene3D" id="3.40.50.300">
    <property type="entry name" value="P-loop containing nucleotide triphosphate hydrolases"/>
    <property type="match status" value="1"/>
</dbReference>
<dbReference type="GeneID" id="54578618"/>
<dbReference type="AlphaFoldDB" id="A0A6A6HU06"/>
<dbReference type="PROSITE" id="PS00113">
    <property type="entry name" value="ADENYLATE_KINASE"/>
    <property type="match status" value="1"/>
</dbReference>
<dbReference type="SUPFAM" id="SSF52540">
    <property type="entry name" value="P-loop containing nucleoside triphosphate hydrolases"/>
    <property type="match status" value="1"/>
</dbReference>
<dbReference type="Pfam" id="PF13023">
    <property type="entry name" value="HD_3"/>
    <property type="match status" value="1"/>
</dbReference>
<dbReference type="SUPFAM" id="SSF109604">
    <property type="entry name" value="HD-domain/PDEase-like"/>
    <property type="match status" value="1"/>
</dbReference>
<dbReference type="GO" id="GO:0006139">
    <property type="term" value="P:nucleobase-containing compound metabolic process"/>
    <property type="evidence" value="ECO:0007669"/>
    <property type="project" value="InterPro"/>
</dbReference>
<evidence type="ECO:0000256" key="3">
    <source>
        <dbReference type="ARBA" id="ARBA00022741"/>
    </source>
</evidence>
<dbReference type="GO" id="GO:0005737">
    <property type="term" value="C:cytoplasm"/>
    <property type="evidence" value="ECO:0007669"/>
    <property type="project" value="TreeGrafter"/>
</dbReference>
<keyword evidence="1 6" id="KW-0808">Transferase</keyword>
<evidence type="ECO:0000313" key="9">
    <source>
        <dbReference type="Proteomes" id="UP000800094"/>
    </source>
</evidence>
<dbReference type="GO" id="GO:0002953">
    <property type="term" value="F:5'-deoxynucleotidase activity"/>
    <property type="evidence" value="ECO:0007669"/>
    <property type="project" value="InterPro"/>
</dbReference>
<dbReference type="Pfam" id="PF00406">
    <property type="entry name" value="ADK"/>
    <property type="match status" value="1"/>
</dbReference>
<accession>A0A6A6HU06</accession>
<dbReference type="PRINTS" id="PR00094">
    <property type="entry name" value="ADENYLTKNASE"/>
</dbReference>
<dbReference type="HAMAP" id="MF_00235">
    <property type="entry name" value="Adenylate_kinase_Adk"/>
    <property type="match status" value="1"/>
</dbReference>
<evidence type="ECO:0000313" key="8">
    <source>
        <dbReference type="EMBL" id="KAF2241655.1"/>
    </source>
</evidence>
<dbReference type="Proteomes" id="UP000800094">
    <property type="component" value="Unassembled WGS sequence"/>
</dbReference>
<evidence type="ECO:0000256" key="6">
    <source>
        <dbReference type="RuleBase" id="RU003330"/>
    </source>
</evidence>
<evidence type="ECO:0000256" key="4">
    <source>
        <dbReference type="ARBA" id="ARBA00022777"/>
    </source>
</evidence>
<dbReference type="OrthoDB" id="442176at2759"/>
<keyword evidence="4 6" id="KW-0418">Kinase</keyword>
<dbReference type="GO" id="GO:0019205">
    <property type="term" value="F:nucleobase-containing compound kinase activity"/>
    <property type="evidence" value="ECO:0007669"/>
    <property type="project" value="InterPro"/>
</dbReference>
<keyword evidence="9" id="KW-1185">Reference proteome</keyword>
<dbReference type="InterPro" id="IPR039356">
    <property type="entry name" value="YfbR/HDDC2"/>
</dbReference>
<name>A0A6A6HU06_9PLEO</name>